<feature type="binding site" evidence="5">
    <location>
        <begin position="187"/>
        <end position="189"/>
    </location>
    <ligand>
        <name>phosphate</name>
        <dbReference type="ChEBI" id="CHEBI:43474"/>
    </ligand>
</feature>
<evidence type="ECO:0000259" key="7">
    <source>
        <dbReference type="Pfam" id="PF12849"/>
    </source>
</evidence>
<name>A0AAE4QYG9_9ACTN</name>
<sequence>MDLKRTGALLGLAALTTAGLAACSDDNAGTNDTAQNVAGVECEGKPNLNASGSSAQNNAMTIFANSYATSCEGQTIDYNSNGSGAGVKEFIGGQTDFGGSDSALKEDEYPQAEQRCESPAWNLPAVFGPIAVAYNLDGVELSLSGSTIAQIFNGEITTWNDPAIAAENEGVELPEQDITVIFRSDESGTTDNFQKYLVAASDGAWTQEAGKTFNGGVGEGAKGNEGVSAAIGQTPGTITYTEWSYAKNQGLSMAKVITPADAEGVELNAETAGTTIDSAKLQNEGTNDLVIDTSSFYVPEAAGAYPILMPTYEIVCSEYPDAETAAAVKAFLNVAVSESVQGELEGEGYIPVPDAFRGKLTDAIDAIK</sequence>
<dbReference type="Pfam" id="PF12849">
    <property type="entry name" value="PBP_like_2"/>
    <property type="match status" value="1"/>
</dbReference>
<dbReference type="GO" id="GO:0042301">
    <property type="term" value="F:phosphate ion binding"/>
    <property type="evidence" value="ECO:0007669"/>
    <property type="project" value="InterPro"/>
</dbReference>
<accession>A0AAE4QYG9</accession>
<feature type="chain" id="PRO_5042290856" description="Phosphate-binding protein" evidence="6">
    <location>
        <begin position="22"/>
        <end position="368"/>
    </location>
</feature>
<keyword evidence="10" id="KW-1185">Reference proteome</keyword>
<dbReference type="RefSeq" id="WP_096905966.1">
    <property type="nucleotide sequence ID" value="NZ_JALXXI010000040.1"/>
</dbReference>
<evidence type="ECO:0000313" key="10">
    <source>
        <dbReference type="Proteomes" id="UP001172702"/>
    </source>
</evidence>
<proteinExistence type="inferred from homology"/>
<dbReference type="SUPFAM" id="SSF53850">
    <property type="entry name" value="Periplasmic binding protein-like II"/>
    <property type="match status" value="1"/>
</dbReference>
<dbReference type="PIRSF" id="PIRSF002756">
    <property type="entry name" value="PstS"/>
    <property type="match status" value="1"/>
</dbReference>
<dbReference type="PROSITE" id="PS51257">
    <property type="entry name" value="PROKAR_LIPOPROTEIN"/>
    <property type="match status" value="1"/>
</dbReference>
<dbReference type="Gene3D" id="3.40.190.10">
    <property type="entry name" value="Periplasmic binding protein-like II"/>
    <property type="match status" value="2"/>
</dbReference>
<dbReference type="AlphaFoldDB" id="A0AAE4QYG9"/>
<evidence type="ECO:0000256" key="1">
    <source>
        <dbReference type="ARBA" id="ARBA00008725"/>
    </source>
</evidence>
<reference evidence="9" key="2">
    <citation type="submission" date="2023-10" db="EMBL/GenBank/DDBJ databases">
        <title>Development of a sustainable strategy for remediation of hydrocarbon-contaminated territories based on the waste exchange concept.</title>
        <authorList>
            <person name="Krivoruchko A."/>
        </authorList>
    </citation>
    <scope>NUCLEOTIDE SEQUENCE</scope>
    <source>
        <strain evidence="9">IEGM 1175</strain>
    </source>
</reference>
<evidence type="ECO:0000313" key="8">
    <source>
        <dbReference type="EMBL" id="MDN4507264.1"/>
    </source>
</evidence>
<evidence type="ECO:0000256" key="4">
    <source>
        <dbReference type="PIRNR" id="PIRNR002756"/>
    </source>
</evidence>
<dbReference type="InterPro" id="IPR050962">
    <property type="entry name" value="Phosphate-bind_PstS"/>
</dbReference>
<reference evidence="8 10" key="1">
    <citation type="submission" date="2023-07" db="EMBL/GenBank/DDBJ databases">
        <title>Strategy for survival of the halotoleranting strain Dietzia MX2 from the Yakshinskoe mineral salts deposit.</title>
        <authorList>
            <person name="Kharitonova M.A."/>
            <person name="Kupriyanova-Ashina F.G."/>
            <person name="Shakirov T.R."/>
            <person name="Vafina M.S."/>
            <person name="Ilinskaya O.N."/>
        </authorList>
    </citation>
    <scope>NUCLEOTIDE SEQUENCE [LARGE SCALE GENOMIC DNA]</scope>
    <source>
        <strain evidence="8 10">MX2</strain>
    </source>
</reference>
<keyword evidence="3 4" id="KW-0592">Phosphate transport</keyword>
<feature type="signal peptide" evidence="6">
    <location>
        <begin position="1"/>
        <end position="21"/>
    </location>
</feature>
<dbReference type="Proteomes" id="UP001172702">
    <property type="component" value="Unassembled WGS sequence"/>
</dbReference>
<comment type="similarity">
    <text evidence="1 4">Belongs to the PstS family.</text>
</comment>
<feature type="binding site" evidence="5">
    <location>
        <position position="83"/>
    </location>
    <ligand>
        <name>phosphate</name>
        <dbReference type="ChEBI" id="CHEBI:43474"/>
    </ligand>
</feature>
<dbReference type="PANTHER" id="PTHR42996">
    <property type="entry name" value="PHOSPHATE-BINDING PROTEIN PSTS"/>
    <property type="match status" value="1"/>
</dbReference>
<evidence type="ECO:0000313" key="11">
    <source>
        <dbReference type="Proteomes" id="UP001185873"/>
    </source>
</evidence>
<dbReference type="PANTHER" id="PTHR42996:SF1">
    <property type="entry name" value="PHOSPHATE-BINDING PROTEIN PSTS"/>
    <property type="match status" value="1"/>
</dbReference>
<dbReference type="Proteomes" id="UP001185873">
    <property type="component" value="Unassembled WGS sequence"/>
</dbReference>
<organism evidence="9 11">
    <name type="scientific">Dietzia maris</name>
    <dbReference type="NCBI Taxonomy" id="37915"/>
    <lineage>
        <taxon>Bacteria</taxon>
        <taxon>Bacillati</taxon>
        <taxon>Actinomycetota</taxon>
        <taxon>Actinomycetes</taxon>
        <taxon>Mycobacteriales</taxon>
        <taxon>Dietziaceae</taxon>
        <taxon>Dietzia</taxon>
    </lineage>
</organism>
<dbReference type="GeneID" id="97416529"/>
<feature type="domain" description="PBP" evidence="7">
    <location>
        <begin position="47"/>
        <end position="338"/>
    </location>
</feature>
<evidence type="ECO:0000313" key="9">
    <source>
        <dbReference type="EMBL" id="MDV6299792.1"/>
    </source>
</evidence>
<dbReference type="GO" id="GO:0035435">
    <property type="term" value="P:phosphate ion transmembrane transport"/>
    <property type="evidence" value="ECO:0007669"/>
    <property type="project" value="InterPro"/>
</dbReference>
<feature type="binding site" evidence="5">
    <location>
        <begin position="53"/>
        <end position="55"/>
    </location>
    <ligand>
        <name>phosphate</name>
        <dbReference type="ChEBI" id="CHEBI:43474"/>
    </ligand>
</feature>
<keyword evidence="2 4" id="KW-0813">Transport</keyword>
<evidence type="ECO:0000256" key="2">
    <source>
        <dbReference type="ARBA" id="ARBA00022448"/>
    </source>
</evidence>
<evidence type="ECO:0000256" key="5">
    <source>
        <dbReference type="PIRSR" id="PIRSR002756-1"/>
    </source>
</evidence>
<dbReference type="InterPro" id="IPR024370">
    <property type="entry name" value="PBP_domain"/>
</dbReference>
<dbReference type="EMBL" id="JAWLKJ010000002">
    <property type="protein sequence ID" value="MDV6299792.1"/>
    <property type="molecule type" value="Genomic_DNA"/>
</dbReference>
<protein>
    <recommendedName>
        <fullName evidence="4">Phosphate-binding protein</fullName>
    </recommendedName>
</protein>
<dbReference type="InterPro" id="IPR005673">
    <property type="entry name" value="ABC_phos-bd_PstS"/>
</dbReference>
<feature type="binding site" evidence="5">
    <location>
        <position position="101"/>
    </location>
    <ligand>
        <name>phosphate</name>
        <dbReference type="ChEBI" id="CHEBI:43474"/>
    </ligand>
</feature>
<dbReference type="NCBIfam" id="TIGR00975">
    <property type="entry name" value="3a0107s03"/>
    <property type="match status" value="1"/>
</dbReference>
<dbReference type="EMBL" id="JAUHTB010000020">
    <property type="protein sequence ID" value="MDN4507264.1"/>
    <property type="molecule type" value="Genomic_DNA"/>
</dbReference>
<keyword evidence="6" id="KW-0732">Signal</keyword>
<comment type="caution">
    <text evidence="9">The sequence shown here is derived from an EMBL/GenBank/DDBJ whole genome shotgun (WGS) entry which is preliminary data.</text>
</comment>
<dbReference type="CDD" id="cd13565">
    <property type="entry name" value="PBP2_PstS"/>
    <property type="match status" value="1"/>
</dbReference>
<gene>
    <name evidence="9" type="primary">pstS</name>
    <name evidence="8" type="ORF">QYF62_14520</name>
    <name evidence="9" type="ORF">R3P82_11775</name>
</gene>
<evidence type="ECO:0000256" key="3">
    <source>
        <dbReference type="ARBA" id="ARBA00022592"/>
    </source>
</evidence>
<dbReference type="GO" id="GO:0043190">
    <property type="term" value="C:ATP-binding cassette (ABC) transporter complex"/>
    <property type="evidence" value="ECO:0007669"/>
    <property type="project" value="InterPro"/>
</dbReference>
<evidence type="ECO:0000256" key="6">
    <source>
        <dbReference type="SAM" id="SignalP"/>
    </source>
</evidence>